<evidence type="ECO:0000256" key="4">
    <source>
        <dbReference type="ARBA" id="ARBA00022448"/>
    </source>
</evidence>
<dbReference type="Pfam" id="PF01203">
    <property type="entry name" value="T2SSN"/>
    <property type="match status" value="1"/>
</dbReference>
<evidence type="ECO:0000256" key="10">
    <source>
        <dbReference type="ARBA" id="ARBA00030772"/>
    </source>
</evidence>
<name>A0ABV3Z6W4_9PROT</name>
<evidence type="ECO:0000313" key="12">
    <source>
        <dbReference type="Proteomes" id="UP001560685"/>
    </source>
</evidence>
<dbReference type="InterPro" id="IPR022792">
    <property type="entry name" value="T2SS_protein-GspN"/>
</dbReference>
<dbReference type="Proteomes" id="UP001560685">
    <property type="component" value="Unassembled WGS sequence"/>
</dbReference>
<accession>A0ABV3Z6W4</accession>
<evidence type="ECO:0000256" key="1">
    <source>
        <dbReference type="ARBA" id="ARBA00004533"/>
    </source>
</evidence>
<protein>
    <recommendedName>
        <fullName evidence="3">Type II secretion system protein N</fullName>
    </recommendedName>
    <alternativeName>
        <fullName evidence="10">General secretion pathway protein N</fullName>
    </alternativeName>
</protein>
<keyword evidence="8" id="KW-0653">Protein transport</keyword>
<evidence type="ECO:0000256" key="7">
    <source>
        <dbReference type="ARBA" id="ARBA00022692"/>
    </source>
</evidence>
<organism evidence="11 12">
    <name type="scientific">Hyphococcus lacteus</name>
    <dbReference type="NCBI Taxonomy" id="3143536"/>
    <lineage>
        <taxon>Bacteria</taxon>
        <taxon>Pseudomonadati</taxon>
        <taxon>Pseudomonadota</taxon>
        <taxon>Alphaproteobacteria</taxon>
        <taxon>Parvularculales</taxon>
        <taxon>Parvularculaceae</taxon>
        <taxon>Hyphococcus</taxon>
    </lineage>
</organism>
<proteinExistence type="inferred from homology"/>
<keyword evidence="6" id="KW-0997">Cell inner membrane</keyword>
<keyword evidence="5" id="KW-1003">Cell membrane</keyword>
<keyword evidence="4" id="KW-0813">Transport</keyword>
<comment type="caution">
    <text evidence="11">The sequence shown here is derived from an EMBL/GenBank/DDBJ whole genome shotgun (WGS) entry which is preliminary data.</text>
</comment>
<evidence type="ECO:0000256" key="3">
    <source>
        <dbReference type="ARBA" id="ARBA00021563"/>
    </source>
</evidence>
<reference evidence="11 12" key="1">
    <citation type="submission" date="2024-05" db="EMBL/GenBank/DDBJ databases">
        <title>Three bacterial strains, DH-69, EH-24, and ECK-19 isolated from coastal sediments.</title>
        <authorList>
            <person name="Ye Y.-Q."/>
            <person name="Du Z.-J."/>
        </authorList>
    </citation>
    <scope>NUCLEOTIDE SEQUENCE [LARGE SCALE GENOMIC DNA]</scope>
    <source>
        <strain evidence="11 12">ECK-19</strain>
    </source>
</reference>
<comment type="similarity">
    <text evidence="2">Belongs to the GSP N family.</text>
</comment>
<keyword evidence="7" id="KW-0812">Transmembrane</keyword>
<evidence type="ECO:0000256" key="5">
    <source>
        <dbReference type="ARBA" id="ARBA00022475"/>
    </source>
</evidence>
<evidence type="ECO:0000256" key="2">
    <source>
        <dbReference type="ARBA" id="ARBA00007208"/>
    </source>
</evidence>
<keyword evidence="9" id="KW-0472">Membrane</keyword>
<sequence length="259" mass="27158">MKARKISKSPRRLMMSVFAIVFFVSMAALLPASVVALFINFDSQNISYSGTKGTVWAGTLEGLNTSGASLGDVSYKLSPLSILGLSPKFDITARNGTIVGEGKVAFSISQTITVTDLIADFDLGALAPQGVLGAPTQGIARIEATKISLAPKRGCIAANGTIWTNVLNAPARRYNMPALPMSGDVKCDGEILVVTLMGENPRAGANMELRVDRSLSYELSATASSSENDINTALRVLGFEDANGELVYGSAGIFRSAGS</sequence>
<evidence type="ECO:0000256" key="8">
    <source>
        <dbReference type="ARBA" id="ARBA00022927"/>
    </source>
</evidence>
<comment type="subcellular location">
    <subcellularLocation>
        <location evidence="1">Cell inner membrane</location>
    </subcellularLocation>
</comment>
<evidence type="ECO:0000256" key="9">
    <source>
        <dbReference type="ARBA" id="ARBA00023136"/>
    </source>
</evidence>
<evidence type="ECO:0000313" key="11">
    <source>
        <dbReference type="EMBL" id="MEX6634223.1"/>
    </source>
</evidence>
<keyword evidence="12" id="KW-1185">Reference proteome</keyword>
<dbReference type="RefSeq" id="WP_369314212.1">
    <property type="nucleotide sequence ID" value="NZ_JBEHZE010000001.1"/>
</dbReference>
<gene>
    <name evidence="11" type="primary">gspN</name>
    <name evidence="11" type="ORF">ABFZ84_11775</name>
</gene>
<dbReference type="EMBL" id="JBEHZE010000001">
    <property type="protein sequence ID" value="MEX6634223.1"/>
    <property type="molecule type" value="Genomic_DNA"/>
</dbReference>
<evidence type="ECO:0000256" key="6">
    <source>
        <dbReference type="ARBA" id="ARBA00022519"/>
    </source>
</evidence>